<sequence length="217" mass="25703">MSIQKLAEKILNFKEAKIKERIKKKAEYRKKFDKIKKKEKEIEEIVDQIEKLYDRWKDKVRRFPKDIADLFSQGFLPKIKDIKAEDVEKVLNQLIERYEDKRYSPITLGLLISLLFNRTVNQYVKEEIEKGKKLEEIKPLNVTLDAKNLKHPLSLLGYENQEKSCLRVMGDVGYWIGYFMEGGKLIINGKAKGFSLSAFSQRNKGEIWYQGKRIWPR</sequence>
<protein>
    <submittedName>
        <fullName evidence="2">Uncharacterized protein</fullName>
    </submittedName>
</protein>
<dbReference type="Proteomes" id="UP000886289">
    <property type="component" value="Unassembled WGS sequence"/>
</dbReference>
<comment type="caution">
    <text evidence="2">The sequence shown here is derived from an EMBL/GenBank/DDBJ whole genome shotgun (WGS) entry which is preliminary data.</text>
</comment>
<dbReference type="EMBL" id="DRBS01000078">
    <property type="protein sequence ID" value="HDD43636.1"/>
    <property type="molecule type" value="Genomic_DNA"/>
</dbReference>
<dbReference type="SUPFAM" id="SSF69336">
    <property type="entry name" value="Alpha subunit of glutamate synthase, C-terminal domain"/>
    <property type="match status" value="1"/>
</dbReference>
<evidence type="ECO:0000313" key="2">
    <source>
        <dbReference type="EMBL" id="HDD43636.1"/>
    </source>
</evidence>
<dbReference type="InterPro" id="IPR036485">
    <property type="entry name" value="Glu_synth_asu_C_sf"/>
</dbReference>
<evidence type="ECO:0000256" key="1">
    <source>
        <dbReference type="SAM" id="Coils"/>
    </source>
</evidence>
<reference evidence="2" key="1">
    <citation type="journal article" date="2020" name="mSystems">
        <title>Genome- and Community-Level Interaction Insights into Carbon Utilization and Element Cycling Functions of Hydrothermarchaeota in Hydrothermal Sediment.</title>
        <authorList>
            <person name="Zhou Z."/>
            <person name="Liu Y."/>
            <person name="Xu W."/>
            <person name="Pan J."/>
            <person name="Luo Z.H."/>
            <person name="Li M."/>
        </authorList>
    </citation>
    <scope>NUCLEOTIDE SEQUENCE [LARGE SCALE GENOMIC DNA]</scope>
    <source>
        <strain evidence="2">HyVt-233</strain>
    </source>
</reference>
<dbReference type="AlphaFoldDB" id="A0A7C0U1P1"/>
<accession>A0A7C0U1P1</accession>
<organism evidence="2">
    <name type="scientific">Desulfofervidus auxilii</name>
    <dbReference type="NCBI Taxonomy" id="1621989"/>
    <lineage>
        <taxon>Bacteria</taxon>
        <taxon>Pseudomonadati</taxon>
        <taxon>Thermodesulfobacteriota</taxon>
        <taxon>Candidatus Desulfofervidia</taxon>
        <taxon>Candidatus Desulfofervidales</taxon>
        <taxon>Candidatus Desulfofervidaceae</taxon>
        <taxon>Candidatus Desulfofervidus</taxon>
    </lineage>
</organism>
<proteinExistence type="predicted"/>
<dbReference type="GO" id="GO:0016491">
    <property type="term" value="F:oxidoreductase activity"/>
    <property type="evidence" value="ECO:0007669"/>
    <property type="project" value="InterPro"/>
</dbReference>
<keyword evidence="1" id="KW-0175">Coiled coil</keyword>
<feature type="coiled-coil region" evidence="1">
    <location>
        <begin position="25"/>
        <end position="59"/>
    </location>
</feature>
<name>A0A7C0U1P1_DESA2</name>
<gene>
    <name evidence="2" type="ORF">ENG63_02070</name>
</gene>